<dbReference type="InterPro" id="IPR035940">
    <property type="entry name" value="CAP_sf"/>
</dbReference>
<feature type="transmembrane region" description="Helical" evidence="1">
    <location>
        <begin position="21"/>
        <end position="42"/>
    </location>
</feature>
<proteinExistence type="predicted"/>
<dbReference type="CDD" id="cd05379">
    <property type="entry name" value="CAP_bacterial"/>
    <property type="match status" value="1"/>
</dbReference>
<dbReference type="InterPro" id="IPR014044">
    <property type="entry name" value="CAP_dom"/>
</dbReference>
<gene>
    <name evidence="3" type="ORF">A2918_01775</name>
</gene>
<keyword evidence="1" id="KW-1133">Transmembrane helix</keyword>
<keyword evidence="1" id="KW-0472">Membrane</keyword>
<dbReference type="Gene3D" id="3.40.33.10">
    <property type="entry name" value="CAP"/>
    <property type="match status" value="1"/>
</dbReference>
<feature type="domain" description="SCP" evidence="2">
    <location>
        <begin position="61"/>
        <end position="164"/>
    </location>
</feature>
<feature type="transmembrane region" description="Helical" evidence="1">
    <location>
        <begin position="265"/>
        <end position="285"/>
    </location>
</feature>
<reference evidence="3 4" key="1">
    <citation type="journal article" date="2016" name="Nat. Commun.">
        <title>Thousands of microbial genomes shed light on interconnected biogeochemical processes in an aquifer system.</title>
        <authorList>
            <person name="Anantharaman K."/>
            <person name="Brown C.T."/>
            <person name="Hug L.A."/>
            <person name="Sharon I."/>
            <person name="Castelle C.J."/>
            <person name="Probst A.J."/>
            <person name="Thomas B.C."/>
            <person name="Singh A."/>
            <person name="Wilkins M.J."/>
            <person name="Karaoz U."/>
            <person name="Brodie E.L."/>
            <person name="Williams K.H."/>
            <person name="Hubbard S.S."/>
            <person name="Banfield J.F."/>
        </authorList>
    </citation>
    <scope>NUCLEOTIDE SEQUENCE [LARGE SCALE GENOMIC DNA]</scope>
</reference>
<organism evidence="3 4">
    <name type="scientific">Candidatus Yanofskybacteria bacterium RIFCSPLOWO2_01_FULL_42_49</name>
    <dbReference type="NCBI Taxonomy" id="1802694"/>
    <lineage>
        <taxon>Bacteria</taxon>
        <taxon>Candidatus Yanofskyibacteriota</taxon>
    </lineage>
</organism>
<protein>
    <recommendedName>
        <fullName evidence="2">SCP domain-containing protein</fullName>
    </recommendedName>
</protein>
<evidence type="ECO:0000259" key="2">
    <source>
        <dbReference type="Pfam" id="PF00188"/>
    </source>
</evidence>
<feature type="transmembrane region" description="Helical" evidence="1">
    <location>
        <begin position="292"/>
        <end position="309"/>
    </location>
</feature>
<accession>A0A1F8GB08</accession>
<dbReference type="PANTHER" id="PTHR31157:SF1">
    <property type="entry name" value="SCP DOMAIN-CONTAINING PROTEIN"/>
    <property type="match status" value="1"/>
</dbReference>
<sequence>MIKEFFIPCKSNNHRPGVLENNVFFILLVLIVGLKLASILNFHSYSGADIFNNISKPDIYQLINNERTANGLVSLKSNPKLESAAALKLNDMFRNGYFGHNSPAGITPWYWLDKVKYDYHFAGENLAMNFKSSNSTVKAWMASETHRQNILLKDFNETGIALDRGVINGRETTVVVQLFGSAFKTAVKTAPKTIHLQKSIASVEPQVTNSELVSVRPASAVSKSDPISLQKVLGSVNLSGEDNSPEKFEDWSTGGYVFKNLLNTLSLYIAVGIAIILALKIFVAIKIQHPRLVAKGLVLVALALAALLVKDELFIINDLIIK</sequence>
<dbReference type="AlphaFoldDB" id="A0A1F8GB08"/>
<dbReference type="Proteomes" id="UP000178227">
    <property type="component" value="Unassembled WGS sequence"/>
</dbReference>
<comment type="caution">
    <text evidence="3">The sequence shown here is derived from an EMBL/GenBank/DDBJ whole genome shotgun (WGS) entry which is preliminary data.</text>
</comment>
<dbReference type="STRING" id="1802694.A2918_01775"/>
<evidence type="ECO:0000313" key="4">
    <source>
        <dbReference type="Proteomes" id="UP000178227"/>
    </source>
</evidence>
<evidence type="ECO:0000313" key="3">
    <source>
        <dbReference type="EMBL" id="OGN22471.1"/>
    </source>
</evidence>
<keyword evidence="1" id="KW-0812">Transmembrane</keyword>
<dbReference type="EMBL" id="MGKI01000011">
    <property type="protein sequence ID" value="OGN22471.1"/>
    <property type="molecule type" value="Genomic_DNA"/>
</dbReference>
<dbReference type="PANTHER" id="PTHR31157">
    <property type="entry name" value="SCP DOMAIN-CONTAINING PROTEIN"/>
    <property type="match status" value="1"/>
</dbReference>
<evidence type="ECO:0000256" key="1">
    <source>
        <dbReference type="SAM" id="Phobius"/>
    </source>
</evidence>
<dbReference type="SUPFAM" id="SSF55797">
    <property type="entry name" value="PR-1-like"/>
    <property type="match status" value="1"/>
</dbReference>
<name>A0A1F8GB08_9BACT</name>
<dbReference type="Pfam" id="PF00188">
    <property type="entry name" value="CAP"/>
    <property type="match status" value="1"/>
</dbReference>